<dbReference type="InterPro" id="IPR006076">
    <property type="entry name" value="FAD-dep_OxRdtase"/>
</dbReference>
<evidence type="ECO:0000313" key="4">
    <source>
        <dbReference type="EMBL" id="UTW03175.1"/>
    </source>
</evidence>
<dbReference type="EMBL" id="CP073344">
    <property type="protein sequence ID" value="UTW03175.1"/>
    <property type="molecule type" value="Genomic_DNA"/>
</dbReference>
<dbReference type="Gene3D" id="3.30.9.10">
    <property type="entry name" value="D-Amino Acid Oxidase, subunit A, domain 2"/>
    <property type="match status" value="1"/>
</dbReference>
<dbReference type="Gene3D" id="3.50.50.60">
    <property type="entry name" value="FAD/NAD(P)-binding domain"/>
    <property type="match status" value="2"/>
</dbReference>
<feature type="domain" description="FAD dependent oxidoreductase" evidence="3">
    <location>
        <begin position="19"/>
        <end position="416"/>
    </location>
</feature>
<dbReference type="Proteomes" id="UP001059950">
    <property type="component" value="Chromosome"/>
</dbReference>
<evidence type="ECO:0000313" key="5">
    <source>
        <dbReference type="Proteomes" id="UP001059950"/>
    </source>
</evidence>
<organism evidence="4 5">
    <name type="scientific">Amphritea atlantica</name>
    <dbReference type="NCBI Taxonomy" id="355243"/>
    <lineage>
        <taxon>Bacteria</taxon>
        <taxon>Pseudomonadati</taxon>
        <taxon>Pseudomonadota</taxon>
        <taxon>Gammaproteobacteria</taxon>
        <taxon>Oceanospirillales</taxon>
        <taxon>Oceanospirillaceae</taxon>
        <taxon>Amphritea</taxon>
    </lineage>
</organism>
<name>A0ABY5GTC7_9GAMM</name>
<gene>
    <name evidence="4" type="ORF">KDX31_17900</name>
</gene>
<evidence type="ECO:0000259" key="3">
    <source>
        <dbReference type="Pfam" id="PF01266"/>
    </source>
</evidence>
<evidence type="ECO:0000256" key="1">
    <source>
        <dbReference type="ARBA" id="ARBA00009410"/>
    </source>
</evidence>
<protein>
    <submittedName>
        <fullName evidence="4">FAD-binding oxidoreductase</fullName>
    </submittedName>
</protein>
<dbReference type="Pfam" id="PF01266">
    <property type="entry name" value="DAO"/>
    <property type="match status" value="1"/>
</dbReference>
<proteinExistence type="inferred from homology"/>
<keyword evidence="5" id="KW-1185">Reference proteome</keyword>
<comment type="similarity">
    <text evidence="1">Belongs to the DadA oxidoreductase family.</text>
</comment>
<dbReference type="PANTHER" id="PTHR13847">
    <property type="entry name" value="SARCOSINE DEHYDROGENASE-RELATED"/>
    <property type="match status" value="1"/>
</dbReference>
<keyword evidence="2" id="KW-0560">Oxidoreductase</keyword>
<dbReference type="SUPFAM" id="SSF51905">
    <property type="entry name" value="FAD/NAD(P)-binding domain"/>
    <property type="match status" value="1"/>
</dbReference>
<reference evidence="4" key="1">
    <citation type="submission" date="2021-04" db="EMBL/GenBank/DDBJ databases">
        <title>Oceanospirillales bacteria with DddD are important DMSP degraders in coastal seawater.</title>
        <authorList>
            <person name="Liu J."/>
        </authorList>
    </citation>
    <scope>NUCLEOTIDE SEQUENCE</scope>
    <source>
        <strain evidence="4">GY6</strain>
    </source>
</reference>
<dbReference type="InterPro" id="IPR036188">
    <property type="entry name" value="FAD/NAD-bd_sf"/>
</dbReference>
<accession>A0ABY5GTC7</accession>
<sequence>MITLNTPVAFNDPLPDEVDVVVIGGGVIGIFSALNIVRSGLSVMVIEKGRIAGEQSSRNWGWIRQHGRDAAELPIMMEASRLWEAMDKEVNGRTGFKRVGVMYLSQTEAAQAQREEWLSIAAAHGVDTVALSSAQLEQHIQLDPRAKNIWVGATYTASDARAEPWQAVPAVAELAHSEGVFIRENCAVRTLDIEAGQITGVITEAGRIRTSQVVVAGGVWSSLFLRRHGINIPQLSVRASVARTAPLKSITTTSFADKKLAVRRRSDGGYTIALTDSHDHLIGPDSFRLLPKWLKTGLQNYHEIRPWINEIAHSPDAWRVQRHWSADEITPFELTRFLDPAPAKGKVKVMQQRFAQRFPQIGIPPILDAWAGMIDAMPDIVPIVDRVPDLEGLIVATGMSGHGFGIGPAFGRIIAQIVNKQESQHDLSRFRFSRFSDGSQLEIGPNV</sequence>
<evidence type="ECO:0000256" key="2">
    <source>
        <dbReference type="ARBA" id="ARBA00023002"/>
    </source>
</evidence>
<dbReference type="PANTHER" id="PTHR13847:SF280">
    <property type="entry name" value="D-AMINO ACID DEHYDROGENASE"/>
    <property type="match status" value="1"/>
</dbReference>